<reference evidence="2" key="2">
    <citation type="submission" date="2014-03" db="EMBL/GenBank/DDBJ databases">
        <authorList>
            <person name="Genoscope - CEA"/>
        </authorList>
    </citation>
    <scope>NUCLEOTIDE SEQUENCE</scope>
</reference>
<evidence type="ECO:0000313" key="3">
    <source>
        <dbReference type="Proteomes" id="UP000193380"/>
    </source>
</evidence>
<dbReference type="AlphaFoldDB" id="A0A060W999"/>
<feature type="region of interest" description="Disordered" evidence="1">
    <location>
        <begin position="1"/>
        <end position="39"/>
    </location>
</feature>
<proteinExistence type="predicted"/>
<dbReference type="STRING" id="8022.A0A060W999"/>
<accession>A0A060W999</accession>
<dbReference type="PaxDb" id="8022-A0A060W999"/>
<reference evidence="2" key="1">
    <citation type="journal article" date="2014" name="Nat. Commun.">
        <title>The rainbow trout genome provides novel insights into evolution after whole-genome duplication in vertebrates.</title>
        <authorList>
            <person name="Berthelot C."/>
            <person name="Brunet F."/>
            <person name="Chalopin D."/>
            <person name="Juanchich A."/>
            <person name="Bernard M."/>
            <person name="Noel B."/>
            <person name="Bento P."/>
            <person name="Da Silva C."/>
            <person name="Labadie K."/>
            <person name="Alberti A."/>
            <person name="Aury J.M."/>
            <person name="Louis A."/>
            <person name="Dehais P."/>
            <person name="Bardou P."/>
            <person name="Montfort J."/>
            <person name="Klopp C."/>
            <person name="Cabau C."/>
            <person name="Gaspin C."/>
            <person name="Thorgaard G.H."/>
            <person name="Boussaha M."/>
            <person name="Quillet E."/>
            <person name="Guyomard R."/>
            <person name="Galiana D."/>
            <person name="Bobe J."/>
            <person name="Volff J.N."/>
            <person name="Genet C."/>
            <person name="Wincker P."/>
            <person name="Jaillon O."/>
            <person name="Roest Crollius H."/>
            <person name="Guiguen Y."/>
        </authorList>
    </citation>
    <scope>NUCLEOTIDE SEQUENCE [LARGE SCALE GENOMIC DNA]</scope>
</reference>
<organism evidence="2 3">
    <name type="scientific">Oncorhynchus mykiss</name>
    <name type="common">Rainbow trout</name>
    <name type="synonym">Salmo gairdneri</name>
    <dbReference type="NCBI Taxonomy" id="8022"/>
    <lineage>
        <taxon>Eukaryota</taxon>
        <taxon>Metazoa</taxon>
        <taxon>Chordata</taxon>
        <taxon>Craniata</taxon>
        <taxon>Vertebrata</taxon>
        <taxon>Euteleostomi</taxon>
        <taxon>Actinopterygii</taxon>
        <taxon>Neopterygii</taxon>
        <taxon>Teleostei</taxon>
        <taxon>Protacanthopterygii</taxon>
        <taxon>Salmoniformes</taxon>
        <taxon>Salmonidae</taxon>
        <taxon>Salmoninae</taxon>
        <taxon>Oncorhynchus</taxon>
    </lineage>
</organism>
<evidence type="ECO:0000313" key="2">
    <source>
        <dbReference type="EMBL" id="CDQ63873.1"/>
    </source>
</evidence>
<name>A0A060W999_ONCMY</name>
<dbReference type="EMBL" id="FR904453">
    <property type="protein sequence ID" value="CDQ63873.1"/>
    <property type="molecule type" value="Genomic_DNA"/>
</dbReference>
<protein>
    <submittedName>
        <fullName evidence="2">Uncharacterized protein</fullName>
    </submittedName>
</protein>
<gene>
    <name evidence="2" type="ORF">GSONMT00069993001</name>
</gene>
<dbReference type="Proteomes" id="UP000193380">
    <property type="component" value="Unassembled WGS sequence"/>
</dbReference>
<sequence>MISRGRGTQKPNISGTKGTPRMAISSYKQSDTPGTKVEDKAPRIRQLAWSSSNYGYRTFGLVHPYNARSHITEWGWKDEWWTARRELRLTVRAECHYRSVSGSTLYLLLSCGVTIHAHQYLRQKSVCGNDIITKKQ</sequence>
<evidence type="ECO:0000256" key="1">
    <source>
        <dbReference type="SAM" id="MobiDB-lite"/>
    </source>
</evidence>